<evidence type="ECO:0000256" key="1">
    <source>
        <dbReference type="ARBA" id="ARBA00012528"/>
    </source>
</evidence>
<keyword evidence="3" id="KW-1133">Transmembrane helix</keyword>
<dbReference type="RefSeq" id="WP_189480296.1">
    <property type="nucleotide sequence ID" value="NZ_BMYR01000002.1"/>
</dbReference>
<sequence>MHLPTVILLALATNFMVGLYLYLLYRRKPKDRCFKLWSYSCICFVLGSMLVVLRPYQLPELLSFFLADCLLLLAPVYVLAGLIQFSRFRFTKQRRQYGFMTLALVALLFFVSHPLPGVLSILVALAIAFTFCLCAYLLQKSIITEPTFTRTLQTVFLLHAMVMLIQAALVVMNWQHLNIHGLPESSVYTLISHILLTTLTALLLPWLSFLKLERKLTLKSQRDGLTRLANRSHFFTQLARYWQQHATTPAAFMMIDIDLFKTVNDTYGHAIGDQAISLVAKLLSKQLRSNDIIGRIGGEEYAALLIDIDEATALKVGQRLCQQVAKQLEFIGDLQVNLTISIGVVHVLPFKHDRTRAFKLADEALYASKQAGRNTVTLATYIPSP</sequence>
<dbReference type="EC" id="2.7.7.65" evidence="1"/>
<feature type="domain" description="GGDEF" evidence="4">
    <location>
        <begin position="248"/>
        <end position="381"/>
    </location>
</feature>
<dbReference type="InterPro" id="IPR029787">
    <property type="entry name" value="Nucleotide_cyclase"/>
</dbReference>
<name>A0ABQ2WHG1_9ALTE</name>
<dbReference type="Pfam" id="PF00990">
    <property type="entry name" value="GGDEF"/>
    <property type="match status" value="1"/>
</dbReference>
<feature type="transmembrane region" description="Helical" evidence="3">
    <location>
        <begin position="151"/>
        <end position="174"/>
    </location>
</feature>
<feature type="transmembrane region" description="Helical" evidence="3">
    <location>
        <begin position="6"/>
        <end position="24"/>
    </location>
</feature>
<feature type="transmembrane region" description="Helical" evidence="3">
    <location>
        <begin position="186"/>
        <end position="210"/>
    </location>
</feature>
<keyword evidence="6" id="KW-1185">Reference proteome</keyword>
<feature type="transmembrane region" description="Helical" evidence="3">
    <location>
        <begin position="62"/>
        <end position="85"/>
    </location>
</feature>
<dbReference type="PROSITE" id="PS50887">
    <property type="entry name" value="GGDEF"/>
    <property type="match status" value="1"/>
</dbReference>
<dbReference type="Gene3D" id="3.30.70.270">
    <property type="match status" value="1"/>
</dbReference>
<dbReference type="NCBIfam" id="TIGR00254">
    <property type="entry name" value="GGDEF"/>
    <property type="match status" value="1"/>
</dbReference>
<evidence type="ECO:0000256" key="2">
    <source>
        <dbReference type="ARBA" id="ARBA00034247"/>
    </source>
</evidence>
<dbReference type="SMART" id="SM00267">
    <property type="entry name" value="GGDEF"/>
    <property type="match status" value="1"/>
</dbReference>
<evidence type="ECO:0000313" key="5">
    <source>
        <dbReference type="EMBL" id="GGW52485.1"/>
    </source>
</evidence>
<reference evidence="6" key="1">
    <citation type="journal article" date="2019" name="Int. J. Syst. Evol. Microbiol.">
        <title>The Global Catalogue of Microorganisms (GCM) 10K type strain sequencing project: providing services to taxonomists for standard genome sequencing and annotation.</title>
        <authorList>
            <consortium name="The Broad Institute Genomics Platform"/>
            <consortium name="The Broad Institute Genome Sequencing Center for Infectious Disease"/>
            <person name="Wu L."/>
            <person name="Ma J."/>
        </authorList>
    </citation>
    <scope>NUCLEOTIDE SEQUENCE [LARGE SCALE GENOMIC DNA]</scope>
    <source>
        <strain evidence="6">KCTC 23723</strain>
    </source>
</reference>
<dbReference type="EMBL" id="BMYR01000002">
    <property type="protein sequence ID" value="GGW52485.1"/>
    <property type="molecule type" value="Genomic_DNA"/>
</dbReference>
<dbReference type="InterPro" id="IPR050469">
    <property type="entry name" value="Diguanylate_Cyclase"/>
</dbReference>
<evidence type="ECO:0000259" key="4">
    <source>
        <dbReference type="PROSITE" id="PS50887"/>
    </source>
</evidence>
<dbReference type="Proteomes" id="UP000634667">
    <property type="component" value="Unassembled WGS sequence"/>
</dbReference>
<protein>
    <recommendedName>
        <fullName evidence="1">diguanylate cyclase</fullName>
        <ecNumber evidence="1">2.7.7.65</ecNumber>
    </recommendedName>
</protein>
<keyword evidence="3" id="KW-0812">Transmembrane</keyword>
<dbReference type="InterPro" id="IPR043128">
    <property type="entry name" value="Rev_trsase/Diguanyl_cyclase"/>
</dbReference>
<dbReference type="PANTHER" id="PTHR45138:SF9">
    <property type="entry name" value="DIGUANYLATE CYCLASE DGCM-RELATED"/>
    <property type="match status" value="1"/>
</dbReference>
<dbReference type="PANTHER" id="PTHR45138">
    <property type="entry name" value="REGULATORY COMPONENTS OF SENSORY TRANSDUCTION SYSTEM"/>
    <property type="match status" value="1"/>
</dbReference>
<dbReference type="InterPro" id="IPR000160">
    <property type="entry name" value="GGDEF_dom"/>
</dbReference>
<feature type="transmembrane region" description="Helical" evidence="3">
    <location>
        <begin position="36"/>
        <end position="56"/>
    </location>
</feature>
<comment type="caution">
    <text evidence="5">The sequence shown here is derived from an EMBL/GenBank/DDBJ whole genome shotgun (WGS) entry which is preliminary data.</text>
</comment>
<evidence type="ECO:0000313" key="6">
    <source>
        <dbReference type="Proteomes" id="UP000634667"/>
    </source>
</evidence>
<feature type="transmembrane region" description="Helical" evidence="3">
    <location>
        <begin position="97"/>
        <end position="115"/>
    </location>
</feature>
<dbReference type="CDD" id="cd01949">
    <property type="entry name" value="GGDEF"/>
    <property type="match status" value="1"/>
</dbReference>
<gene>
    <name evidence="5" type="ORF">GCM10008111_05650</name>
</gene>
<comment type="catalytic activity">
    <reaction evidence="2">
        <text>2 GTP = 3',3'-c-di-GMP + 2 diphosphate</text>
        <dbReference type="Rhea" id="RHEA:24898"/>
        <dbReference type="ChEBI" id="CHEBI:33019"/>
        <dbReference type="ChEBI" id="CHEBI:37565"/>
        <dbReference type="ChEBI" id="CHEBI:58805"/>
        <dbReference type="EC" id="2.7.7.65"/>
    </reaction>
</comment>
<keyword evidence="3" id="KW-0472">Membrane</keyword>
<organism evidence="5 6">
    <name type="scientific">Alishewanella tabrizica</name>
    <dbReference type="NCBI Taxonomy" id="671278"/>
    <lineage>
        <taxon>Bacteria</taxon>
        <taxon>Pseudomonadati</taxon>
        <taxon>Pseudomonadota</taxon>
        <taxon>Gammaproteobacteria</taxon>
        <taxon>Alteromonadales</taxon>
        <taxon>Alteromonadaceae</taxon>
        <taxon>Alishewanella</taxon>
    </lineage>
</organism>
<evidence type="ECO:0000256" key="3">
    <source>
        <dbReference type="SAM" id="Phobius"/>
    </source>
</evidence>
<dbReference type="SUPFAM" id="SSF55073">
    <property type="entry name" value="Nucleotide cyclase"/>
    <property type="match status" value="1"/>
</dbReference>
<accession>A0ABQ2WHG1</accession>
<proteinExistence type="predicted"/>
<feature type="transmembrane region" description="Helical" evidence="3">
    <location>
        <begin position="121"/>
        <end position="139"/>
    </location>
</feature>